<proteinExistence type="predicted"/>
<evidence type="ECO:0000313" key="3">
    <source>
        <dbReference type="Proteomes" id="UP000636800"/>
    </source>
</evidence>
<comment type="caution">
    <text evidence="2">The sequence shown here is derived from an EMBL/GenBank/DDBJ whole genome shotgun (WGS) entry which is preliminary data.</text>
</comment>
<dbReference type="Pfam" id="PF04715">
    <property type="entry name" value="Anth_synt_I_N"/>
    <property type="match status" value="1"/>
</dbReference>
<dbReference type="InterPro" id="IPR019999">
    <property type="entry name" value="Anth_synth_I-like"/>
</dbReference>
<protein>
    <recommendedName>
        <fullName evidence="1">Anthranilate synthase component I N-terminal domain-containing protein</fullName>
    </recommendedName>
</protein>
<reference evidence="2 3" key="1">
    <citation type="journal article" date="2020" name="Nat. Food">
        <title>A phased Vanilla planifolia genome enables genetic improvement of flavour and production.</title>
        <authorList>
            <person name="Hasing T."/>
            <person name="Tang H."/>
            <person name="Brym M."/>
            <person name="Khazi F."/>
            <person name="Huang T."/>
            <person name="Chambers A.H."/>
        </authorList>
    </citation>
    <scope>NUCLEOTIDE SEQUENCE [LARGE SCALE GENOMIC DNA]</scope>
    <source>
        <tissue evidence="2">Leaf</tissue>
    </source>
</reference>
<evidence type="ECO:0000259" key="1">
    <source>
        <dbReference type="Pfam" id="PF04715"/>
    </source>
</evidence>
<dbReference type="Gene3D" id="3.60.120.10">
    <property type="entry name" value="Anthranilate synthase"/>
    <property type="match status" value="1"/>
</dbReference>
<dbReference type="EMBL" id="JADCNL010000005">
    <property type="protein sequence ID" value="KAG0480684.1"/>
    <property type="molecule type" value="Genomic_DNA"/>
</dbReference>
<dbReference type="AlphaFoldDB" id="A0A835UYJ3"/>
<sequence length="118" mass="13169">MADPPQISNKALPWPDKLKLRRVIDEKVDKAGAAKFEEASRNGANLVPLYKCIFSDHLTPVVAFRCLVKEGDWEVPSFLFESVEQGSQGTNMGRYSVVGAQPAMEIVAKREYRVYIGP</sequence>
<keyword evidence="3" id="KW-1185">Reference proteome</keyword>
<dbReference type="InterPro" id="IPR006805">
    <property type="entry name" value="Anth_synth_I_N"/>
</dbReference>
<organism evidence="2 3">
    <name type="scientific">Vanilla planifolia</name>
    <name type="common">Vanilla</name>
    <dbReference type="NCBI Taxonomy" id="51239"/>
    <lineage>
        <taxon>Eukaryota</taxon>
        <taxon>Viridiplantae</taxon>
        <taxon>Streptophyta</taxon>
        <taxon>Embryophyta</taxon>
        <taxon>Tracheophyta</taxon>
        <taxon>Spermatophyta</taxon>
        <taxon>Magnoliopsida</taxon>
        <taxon>Liliopsida</taxon>
        <taxon>Asparagales</taxon>
        <taxon>Orchidaceae</taxon>
        <taxon>Vanilloideae</taxon>
        <taxon>Vanilleae</taxon>
        <taxon>Vanilla</taxon>
    </lineage>
</organism>
<dbReference type="PANTHER" id="PTHR11236:SF9">
    <property type="entry name" value="ANTHRANILATE SYNTHASE COMPONENT 1"/>
    <property type="match status" value="1"/>
</dbReference>
<dbReference type="Proteomes" id="UP000636800">
    <property type="component" value="Chromosome 5"/>
</dbReference>
<name>A0A835UYJ3_VANPL</name>
<dbReference type="SUPFAM" id="SSF56322">
    <property type="entry name" value="ADC synthase"/>
    <property type="match status" value="1"/>
</dbReference>
<accession>A0A835UYJ3</accession>
<dbReference type="PANTHER" id="PTHR11236">
    <property type="entry name" value="AMINOBENZOATE/ANTHRANILATE SYNTHASE"/>
    <property type="match status" value="1"/>
</dbReference>
<feature type="domain" description="Anthranilate synthase component I N-terminal" evidence="1">
    <location>
        <begin position="56"/>
        <end position="110"/>
    </location>
</feature>
<dbReference type="InterPro" id="IPR005801">
    <property type="entry name" value="ADC_synthase"/>
</dbReference>
<gene>
    <name evidence="2" type="ORF">HPP92_011542</name>
</gene>
<dbReference type="GO" id="GO:0000162">
    <property type="term" value="P:L-tryptophan biosynthetic process"/>
    <property type="evidence" value="ECO:0007669"/>
    <property type="project" value="TreeGrafter"/>
</dbReference>
<evidence type="ECO:0000313" key="2">
    <source>
        <dbReference type="EMBL" id="KAG0480684.1"/>
    </source>
</evidence>